<dbReference type="EMBL" id="FUEG01000013">
    <property type="protein sequence ID" value="SJL10787.1"/>
    <property type="molecule type" value="Genomic_DNA"/>
</dbReference>
<organism evidence="2 3">
    <name type="scientific">Armillaria ostoyae</name>
    <name type="common">Armillaria root rot fungus</name>
    <dbReference type="NCBI Taxonomy" id="47428"/>
    <lineage>
        <taxon>Eukaryota</taxon>
        <taxon>Fungi</taxon>
        <taxon>Dikarya</taxon>
        <taxon>Basidiomycota</taxon>
        <taxon>Agaricomycotina</taxon>
        <taxon>Agaricomycetes</taxon>
        <taxon>Agaricomycetidae</taxon>
        <taxon>Agaricales</taxon>
        <taxon>Marasmiineae</taxon>
        <taxon>Physalacriaceae</taxon>
        <taxon>Armillaria</taxon>
    </lineage>
</organism>
<dbReference type="STRING" id="47428.A0A284RPV0"/>
<sequence length="982" mass="112599">MSSNAGASASPGTAPTNSASLRKVVTTKTDGQFVLLGTKSLPPIPVAVTDPLDGFPRDPKIYLARTWSVNSIPYQVFVPADTYAACQCQLLRCLNYTRGSMPLEMKGQKWYLREDVYKDWRDLEMALLRLREFSQSATTDFHARTRLFSWPEPRRYGYTGGDANHTKLGWRIMNSRAAFMLVMAEIAYNAACQPNFWEEVVYQHFGRHMTDLLKETWMARDGEGYDPLQAKNGDNRRLERLGLFVDADRCLFDRAVPSMIRARIPLWIIWGKCLSPGQAERGLESYRPTEREVREAEPWAFATLPPPRIAIGLRDVREESWLHGDRSGRQIEAPSAPSAFQEGGTWEAAPGWGVDHDLPPEPMQVEWGAPLPDLSSEQGPKIVHEPLEKSEIPNGQHLRETWQDFFARREAKNALRREKESEQSRQVRLQREQQARQFKMPGSKGAHVFVWTLNEDKGYLVRKHVVRGQVEDVWGDYQDTQRRYDGFHNEWDLNWEFDPNARDDSEDYENNADLAEELYGDLDSAVTQLTVPLDRVDEAEGQNRANADQDLDWEELGRRLSRCNTASLIPETVYCRSLERVLSQYHGIRIPATRESELTSLQAKKAKNCLRALSCRNANRSDQDERVSDKSLAESLDGLVNRGSSKRLPVEWTDFHPSSPHFLPKLLVAGFKVAQVALSRSDVSLYSISHPKEPDYEIILERASTVVLGLRDSYAHTLDQMTMFLCNWGVKLSTCVRVQGQREERTFVRAAERVPYRAKGFQPNMEDYQSYVRRRRQLFENNEILRAALKHGGLIWRLAVEIEQQRFEEVVLSGPSRRVTQIGGVHRTADGDELWDEMLTEDQIDIICGVYKVEWAEEKSHGRKKAESDRRGQLTEHVSWFPKPTAWKGSGLDVGFWSADNESWYLHRVVKYLGGDFKCENQTEWRKSLKLCRDAPKVSEALKTASRIFLEKHILSHCEFVFCETATVVTNESLEFLQADSD</sequence>
<dbReference type="Proteomes" id="UP000219338">
    <property type="component" value="Unassembled WGS sequence"/>
</dbReference>
<evidence type="ECO:0000313" key="3">
    <source>
        <dbReference type="Proteomes" id="UP000219338"/>
    </source>
</evidence>
<evidence type="ECO:0000313" key="2">
    <source>
        <dbReference type="EMBL" id="SJL10787.1"/>
    </source>
</evidence>
<dbReference type="AlphaFoldDB" id="A0A284RPV0"/>
<protein>
    <submittedName>
        <fullName evidence="2">Uncharacterized protein</fullName>
    </submittedName>
</protein>
<evidence type="ECO:0000256" key="1">
    <source>
        <dbReference type="SAM" id="MobiDB-lite"/>
    </source>
</evidence>
<dbReference type="OrthoDB" id="3237250at2759"/>
<gene>
    <name evidence="2" type="ORF">ARMOST_14181</name>
</gene>
<keyword evidence="3" id="KW-1185">Reference proteome</keyword>
<feature type="region of interest" description="Disordered" evidence="1">
    <location>
        <begin position="325"/>
        <end position="379"/>
    </location>
</feature>
<proteinExistence type="predicted"/>
<accession>A0A284RPV0</accession>
<reference evidence="3" key="1">
    <citation type="journal article" date="2017" name="Nat. Ecol. Evol.">
        <title>Genome expansion and lineage-specific genetic innovations in the forest pathogenic fungi Armillaria.</title>
        <authorList>
            <person name="Sipos G."/>
            <person name="Prasanna A.N."/>
            <person name="Walter M.C."/>
            <person name="O'Connor E."/>
            <person name="Balint B."/>
            <person name="Krizsan K."/>
            <person name="Kiss B."/>
            <person name="Hess J."/>
            <person name="Varga T."/>
            <person name="Slot J."/>
            <person name="Riley R."/>
            <person name="Boka B."/>
            <person name="Rigling D."/>
            <person name="Barry K."/>
            <person name="Lee J."/>
            <person name="Mihaltcheva S."/>
            <person name="LaButti K."/>
            <person name="Lipzen A."/>
            <person name="Waldron R."/>
            <person name="Moloney N.M."/>
            <person name="Sperisen C."/>
            <person name="Kredics L."/>
            <person name="Vagvoelgyi C."/>
            <person name="Patrignani A."/>
            <person name="Fitzpatrick D."/>
            <person name="Nagy I."/>
            <person name="Doyle S."/>
            <person name="Anderson J.B."/>
            <person name="Grigoriev I.V."/>
            <person name="Gueldener U."/>
            <person name="Muensterkoetter M."/>
            <person name="Nagy L.G."/>
        </authorList>
    </citation>
    <scope>NUCLEOTIDE SEQUENCE [LARGE SCALE GENOMIC DNA]</scope>
    <source>
        <strain evidence="3">C18/9</strain>
    </source>
</reference>
<feature type="region of interest" description="Disordered" evidence="1">
    <location>
        <begin position="1"/>
        <end position="20"/>
    </location>
</feature>
<name>A0A284RPV0_ARMOS</name>